<dbReference type="InterPro" id="IPR003033">
    <property type="entry name" value="SCP2_sterol-bd_dom"/>
</dbReference>
<comment type="similarity">
    <text evidence="3">Belongs to the short-chain dehydrogenases/reductases (SDR) family.</text>
</comment>
<name>A0ABP0GBG7_CLALP</name>
<comment type="subcellular location">
    <subcellularLocation>
        <location evidence="1">Peroxisome</location>
    </subcellularLocation>
</comment>
<reference evidence="10 11" key="1">
    <citation type="submission" date="2024-02" db="EMBL/GenBank/DDBJ databases">
        <authorList>
            <person name="Daric V."/>
            <person name="Darras S."/>
        </authorList>
    </citation>
    <scope>NUCLEOTIDE SEQUENCE [LARGE SCALE GENOMIC DNA]</scope>
</reference>
<comment type="pathway">
    <text evidence="2">Lipid metabolism; fatty acid beta-oxidation.</text>
</comment>
<dbReference type="Gene3D" id="3.30.1050.10">
    <property type="entry name" value="SCP2 sterol-binding domain"/>
    <property type="match status" value="1"/>
</dbReference>
<dbReference type="InterPro" id="IPR020904">
    <property type="entry name" value="Sc_DH/Rdtase_CS"/>
</dbReference>
<dbReference type="InterPro" id="IPR036291">
    <property type="entry name" value="NAD(P)-bd_dom_sf"/>
</dbReference>
<dbReference type="EMBL" id="CAWYQH010000108">
    <property type="protein sequence ID" value="CAK8688174.1"/>
    <property type="molecule type" value="Genomic_DNA"/>
</dbReference>
<dbReference type="SUPFAM" id="SSF55718">
    <property type="entry name" value="SCP-like"/>
    <property type="match status" value="1"/>
</dbReference>
<dbReference type="PROSITE" id="PS00061">
    <property type="entry name" value="ADH_SHORT"/>
    <property type="match status" value="1"/>
</dbReference>
<dbReference type="PANTHER" id="PTHR45024:SF2">
    <property type="entry name" value="SCP2 DOMAIN-CONTAINING PROTEIN"/>
    <property type="match status" value="1"/>
</dbReference>
<dbReference type="InterPro" id="IPR051687">
    <property type="entry name" value="Peroxisomal_Beta-Oxidation"/>
</dbReference>
<feature type="domain" description="Ketoreductase" evidence="9">
    <location>
        <begin position="9"/>
        <end position="194"/>
    </location>
</feature>
<keyword evidence="4" id="KW-0276">Fatty acid metabolism</keyword>
<evidence type="ECO:0000256" key="7">
    <source>
        <dbReference type="ARBA" id="ARBA00023140"/>
    </source>
</evidence>
<keyword evidence="7" id="KW-0576">Peroxisome</keyword>
<dbReference type="SUPFAM" id="SSF51735">
    <property type="entry name" value="NAD(P)-binding Rossmann-fold domains"/>
    <property type="match status" value="1"/>
</dbReference>
<dbReference type="PANTHER" id="PTHR45024">
    <property type="entry name" value="DEHYDROGENASES, SHORT CHAIN"/>
    <property type="match status" value="1"/>
</dbReference>
<evidence type="ECO:0000256" key="1">
    <source>
        <dbReference type="ARBA" id="ARBA00004275"/>
    </source>
</evidence>
<dbReference type="Pfam" id="PF01575">
    <property type="entry name" value="MaoC_dehydratas"/>
    <property type="match status" value="1"/>
</dbReference>
<dbReference type="Gene3D" id="1.10.287.4290">
    <property type="match status" value="1"/>
</dbReference>
<keyword evidence="8" id="KW-0456">Lyase</keyword>
<dbReference type="PRINTS" id="PR00080">
    <property type="entry name" value="SDRFAMILY"/>
</dbReference>
<dbReference type="CDD" id="cd03448">
    <property type="entry name" value="HDE_HSD"/>
    <property type="match status" value="1"/>
</dbReference>
<evidence type="ECO:0000256" key="2">
    <source>
        <dbReference type="ARBA" id="ARBA00005005"/>
    </source>
</evidence>
<dbReference type="PRINTS" id="PR00081">
    <property type="entry name" value="GDHRDH"/>
</dbReference>
<evidence type="ECO:0000256" key="6">
    <source>
        <dbReference type="ARBA" id="ARBA00023098"/>
    </source>
</evidence>
<dbReference type="InterPro" id="IPR054357">
    <property type="entry name" value="MFE-2_N"/>
</dbReference>
<evidence type="ECO:0000256" key="4">
    <source>
        <dbReference type="ARBA" id="ARBA00022832"/>
    </source>
</evidence>
<comment type="caution">
    <text evidence="10">The sequence shown here is derived from an EMBL/GenBank/DDBJ whole genome shotgun (WGS) entry which is preliminary data.</text>
</comment>
<protein>
    <recommendedName>
        <fullName evidence="9">Ketoreductase domain-containing protein</fullName>
    </recommendedName>
</protein>
<proteinExistence type="inferred from homology"/>
<evidence type="ECO:0000256" key="8">
    <source>
        <dbReference type="ARBA" id="ARBA00023239"/>
    </source>
</evidence>
<dbReference type="Gene3D" id="3.40.50.720">
    <property type="entry name" value="NAD(P)-binding Rossmann-like Domain"/>
    <property type="match status" value="1"/>
</dbReference>
<dbReference type="InterPro" id="IPR002347">
    <property type="entry name" value="SDR_fam"/>
</dbReference>
<organism evidence="10 11">
    <name type="scientific">Clavelina lepadiformis</name>
    <name type="common">Light-bulb sea squirt</name>
    <name type="synonym">Ascidia lepadiformis</name>
    <dbReference type="NCBI Taxonomy" id="159417"/>
    <lineage>
        <taxon>Eukaryota</taxon>
        <taxon>Metazoa</taxon>
        <taxon>Chordata</taxon>
        <taxon>Tunicata</taxon>
        <taxon>Ascidiacea</taxon>
        <taxon>Aplousobranchia</taxon>
        <taxon>Clavelinidae</taxon>
        <taxon>Clavelina</taxon>
    </lineage>
</organism>
<keyword evidence="11" id="KW-1185">Reference proteome</keyword>
<dbReference type="Gene3D" id="3.10.129.10">
    <property type="entry name" value="Hotdog Thioesterase"/>
    <property type="match status" value="2"/>
</dbReference>
<evidence type="ECO:0000256" key="5">
    <source>
        <dbReference type="ARBA" id="ARBA00023002"/>
    </source>
</evidence>
<evidence type="ECO:0000259" key="9">
    <source>
        <dbReference type="SMART" id="SM00822"/>
    </source>
</evidence>
<evidence type="ECO:0000313" key="10">
    <source>
        <dbReference type="EMBL" id="CAK8688174.1"/>
    </source>
</evidence>
<dbReference type="SMART" id="SM00822">
    <property type="entry name" value="PKS_KR"/>
    <property type="match status" value="1"/>
</dbReference>
<dbReference type="InterPro" id="IPR002539">
    <property type="entry name" value="MaoC-like_dom"/>
</dbReference>
<dbReference type="Proteomes" id="UP001642483">
    <property type="component" value="Unassembled WGS sequence"/>
</dbReference>
<evidence type="ECO:0000313" key="11">
    <source>
        <dbReference type="Proteomes" id="UP001642483"/>
    </source>
</evidence>
<sequence>MGSLRFDGKVVIVTGGGQGLGREYALEFGKRGAFVVVNDLGSTPGGVGKTTKAADNVVEEIRNLGGKAVANYDSVEFGEKVVKTALENFGRIDILINNAGILRDRTFKRMSEEEWDLIQKVHLKGAFSVTKAVWSTMQQQKYGRIIMTSSPAGIYGNFGQTNYSAAKMGLVGLANTLALEGKKYGIQVNTIAPTAMTRLTKGIIPEAAGKEMKPEYVMPLVVYLCHDSCKENGGVFELAGGHICKLRWQRTKGAVLRELGKRMTPEDVKENWDAVVDWKETEVVQTIGESTMKVGEAVARINAGDNDLGSNHPIQPALAKKHEFKPYTQKHDAFDIILYHLGIGASTKQQGHLKFLFERSQDFCVIPSFGVIPAFRLNEHMASAPGLKIDYTRILHGEQYLELFKPISPEATLTSKMKISEVLDKGSGAAIIADVNTFDESGEKVFHNQFVTFVVGYGGFKGKRSSDVLKVVMNPPDRKPDALVEERTNVDQATLYRLSGDHNPLHIDPAFAAMGGFKTPILHGLCSFGYATRHVMQTYADNDPAKIKAIKVRFAKPVLPGQTLRTEMWKEGSRVFLRMIVVETGAACLTGSYIDLVDSGSEKVQESEPESGAKLSSDILFEGAAERLTPDMVKKVGAIFQWNITKDGKVAKSWEMDLMNGPGVIRQGQAKSPDCTVTISDDDVMAIFNGSLDPQQAFFNGKMGVKGNIMLAQKLDVIFKSQAKL</sequence>
<keyword evidence="5" id="KW-0560">Oxidoreductase</keyword>
<gene>
    <name evidence="10" type="ORF">CVLEPA_LOCUS20200</name>
</gene>
<dbReference type="Pfam" id="PF22622">
    <property type="entry name" value="MFE-2_hydrat-2_N"/>
    <property type="match status" value="1"/>
</dbReference>
<dbReference type="SUPFAM" id="SSF54637">
    <property type="entry name" value="Thioesterase/thiol ester dehydrase-isomerase"/>
    <property type="match status" value="2"/>
</dbReference>
<dbReference type="CDD" id="cd05353">
    <property type="entry name" value="hydroxyacyl-CoA-like_DH_SDR_c-like"/>
    <property type="match status" value="1"/>
</dbReference>
<evidence type="ECO:0000256" key="3">
    <source>
        <dbReference type="ARBA" id="ARBA00006484"/>
    </source>
</evidence>
<dbReference type="InterPro" id="IPR036527">
    <property type="entry name" value="SCP2_sterol-bd_dom_sf"/>
</dbReference>
<keyword evidence="6" id="KW-0443">Lipid metabolism</keyword>
<dbReference type="Pfam" id="PF00106">
    <property type="entry name" value="adh_short"/>
    <property type="match status" value="1"/>
</dbReference>
<accession>A0ABP0GBG7</accession>
<dbReference type="Pfam" id="PF02036">
    <property type="entry name" value="SCP2"/>
    <property type="match status" value="1"/>
</dbReference>
<dbReference type="InterPro" id="IPR029069">
    <property type="entry name" value="HotDog_dom_sf"/>
</dbReference>
<dbReference type="InterPro" id="IPR057326">
    <property type="entry name" value="KR_dom"/>
</dbReference>